<feature type="compositionally biased region" description="Low complexity" evidence="1">
    <location>
        <begin position="79"/>
        <end position="88"/>
    </location>
</feature>
<keyword evidence="3" id="KW-1185">Reference proteome</keyword>
<evidence type="ECO:0000313" key="3">
    <source>
        <dbReference type="Proteomes" id="UP000239907"/>
    </source>
</evidence>
<evidence type="ECO:0000313" key="2">
    <source>
        <dbReference type="EMBL" id="PQJ30189.1"/>
    </source>
</evidence>
<feature type="region of interest" description="Disordered" evidence="1">
    <location>
        <begin position="1"/>
        <end position="110"/>
    </location>
</feature>
<accession>A0A2S7U599</accession>
<gene>
    <name evidence="2" type="ORF">BSZ32_18065</name>
</gene>
<reference evidence="2 3" key="1">
    <citation type="submission" date="2016-12" db="EMBL/GenBank/DDBJ databases">
        <title>Study of bacterial adaptation to deep sea.</title>
        <authorList>
            <person name="Song J."/>
            <person name="Yoshizawa S."/>
            <person name="Kogure K."/>
        </authorList>
    </citation>
    <scope>NUCLEOTIDE SEQUENCE [LARGE SCALE GENOMIC DNA]</scope>
    <source>
        <strain evidence="2 3">SAORIC-165</strain>
    </source>
</reference>
<sequence>MTPAVGQPPRNLHPQKQLQSTQQQLRTACVKPQPSPKAASSRSTPKSPLPLECCGSTQLCGRRGLTPAVGQPPRNLHPQKQLQSTQQQPRTPRIKPQPSPKAASSHSTPN</sequence>
<feature type="compositionally biased region" description="Low complexity" evidence="1">
    <location>
        <begin position="15"/>
        <end position="24"/>
    </location>
</feature>
<dbReference type="Proteomes" id="UP000239907">
    <property type="component" value="Unassembled WGS sequence"/>
</dbReference>
<name>A0A2S7U599_9BACT</name>
<proteinExistence type="predicted"/>
<organism evidence="2 3">
    <name type="scientific">Rubritalea profundi</name>
    <dbReference type="NCBI Taxonomy" id="1658618"/>
    <lineage>
        <taxon>Bacteria</taxon>
        <taxon>Pseudomonadati</taxon>
        <taxon>Verrucomicrobiota</taxon>
        <taxon>Verrucomicrobiia</taxon>
        <taxon>Verrucomicrobiales</taxon>
        <taxon>Rubritaleaceae</taxon>
        <taxon>Rubritalea</taxon>
    </lineage>
</organism>
<protein>
    <submittedName>
        <fullName evidence="2">Uncharacterized protein</fullName>
    </submittedName>
</protein>
<comment type="caution">
    <text evidence="2">The sequence shown here is derived from an EMBL/GenBank/DDBJ whole genome shotgun (WGS) entry which is preliminary data.</text>
</comment>
<dbReference type="EMBL" id="MQWA01000001">
    <property type="protein sequence ID" value="PQJ30189.1"/>
    <property type="molecule type" value="Genomic_DNA"/>
</dbReference>
<dbReference type="AlphaFoldDB" id="A0A2S7U599"/>
<evidence type="ECO:0000256" key="1">
    <source>
        <dbReference type="SAM" id="MobiDB-lite"/>
    </source>
</evidence>